<dbReference type="RefSeq" id="WP_256983280.1">
    <property type="nucleotide sequence ID" value="NZ_MTHB01000170.1"/>
</dbReference>
<evidence type="ECO:0000256" key="1">
    <source>
        <dbReference type="ARBA" id="ARBA00022617"/>
    </source>
</evidence>
<dbReference type="GO" id="GO:0009055">
    <property type="term" value="F:electron transfer activity"/>
    <property type="evidence" value="ECO:0007669"/>
    <property type="project" value="InterPro"/>
</dbReference>
<dbReference type="SUPFAM" id="SSF46626">
    <property type="entry name" value="Cytochrome c"/>
    <property type="match status" value="1"/>
</dbReference>
<reference evidence="7" key="1">
    <citation type="submission" date="2017-01" db="EMBL/GenBank/DDBJ databases">
        <title>Genome Analysis of Deinococcus marmoris KOPRI26562.</title>
        <authorList>
            <person name="Kim J.H."/>
            <person name="Oh H.-M."/>
        </authorList>
    </citation>
    <scope>NUCLEOTIDE SEQUENCE [LARGE SCALE GENOMIC DNA]</scope>
    <source>
        <strain evidence="7">PAMC 26633</strain>
    </source>
</reference>
<evidence type="ECO:0000313" key="7">
    <source>
        <dbReference type="Proteomes" id="UP000214720"/>
    </source>
</evidence>
<evidence type="ECO:0000256" key="2">
    <source>
        <dbReference type="ARBA" id="ARBA00022723"/>
    </source>
</evidence>
<organism evidence="6 7">
    <name type="scientific">Caballeronia sordidicola</name>
    <name type="common">Burkholderia sordidicola</name>
    <dbReference type="NCBI Taxonomy" id="196367"/>
    <lineage>
        <taxon>Bacteria</taxon>
        <taxon>Pseudomonadati</taxon>
        <taxon>Pseudomonadota</taxon>
        <taxon>Betaproteobacteria</taxon>
        <taxon>Burkholderiales</taxon>
        <taxon>Burkholderiaceae</taxon>
        <taxon>Caballeronia</taxon>
    </lineage>
</organism>
<dbReference type="GO" id="GO:0046872">
    <property type="term" value="F:metal ion binding"/>
    <property type="evidence" value="ECO:0007669"/>
    <property type="project" value="UniProtKB-KW"/>
</dbReference>
<dbReference type="EMBL" id="MTHB01000170">
    <property type="protein sequence ID" value="OXC75523.1"/>
    <property type="molecule type" value="Genomic_DNA"/>
</dbReference>
<evidence type="ECO:0000313" key="6">
    <source>
        <dbReference type="EMBL" id="OXC75523.1"/>
    </source>
</evidence>
<evidence type="ECO:0000256" key="4">
    <source>
        <dbReference type="PROSITE-ProRule" id="PRU00433"/>
    </source>
</evidence>
<dbReference type="Pfam" id="PF00034">
    <property type="entry name" value="Cytochrom_C"/>
    <property type="match status" value="1"/>
</dbReference>
<dbReference type="GO" id="GO:0020037">
    <property type="term" value="F:heme binding"/>
    <property type="evidence" value="ECO:0007669"/>
    <property type="project" value="InterPro"/>
</dbReference>
<sequence length="123" mass="12282">MPSAGAQVYLDRCAACPKSNGKGNGKAFPAIAGNAVLQTGDPTSAIHIVLSGAAMPATRAAPSALTMAPYADVLNDQQVADVVSFIQTSWGNSGGKATAAQGAHLRKTAVRVRAGGRTTGMSG</sequence>
<protein>
    <submittedName>
        <fullName evidence="6">Gluconate 2-dehydrogenase, membrane-bound, cytochrome c</fullName>
    </submittedName>
</protein>
<keyword evidence="2 4" id="KW-0479">Metal-binding</keyword>
<accession>A0A226WWM4</accession>
<dbReference type="PANTHER" id="PTHR35008:SF8">
    <property type="entry name" value="ALCOHOL DEHYDROGENASE CYTOCHROME C SUBUNIT"/>
    <property type="match status" value="1"/>
</dbReference>
<evidence type="ECO:0000259" key="5">
    <source>
        <dbReference type="PROSITE" id="PS51007"/>
    </source>
</evidence>
<keyword evidence="3 4" id="KW-0408">Iron</keyword>
<dbReference type="InterPro" id="IPR036909">
    <property type="entry name" value="Cyt_c-like_dom_sf"/>
</dbReference>
<dbReference type="PANTHER" id="PTHR35008">
    <property type="entry name" value="BLL4482 PROTEIN-RELATED"/>
    <property type="match status" value="1"/>
</dbReference>
<feature type="domain" description="Cytochrome c" evidence="5">
    <location>
        <begin position="1"/>
        <end position="90"/>
    </location>
</feature>
<keyword evidence="1 4" id="KW-0349">Heme</keyword>
<comment type="caution">
    <text evidence="6">The sequence shown here is derived from an EMBL/GenBank/DDBJ whole genome shotgun (WGS) entry which is preliminary data.</text>
</comment>
<dbReference type="AlphaFoldDB" id="A0A226WWM4"/>
<name>A0A226WWM4_CABSO</name>
<dbReference type="Proteomes" id="UP000214720">
    <property type="component" value="Unassembled WGS sequence"/>
</dbReference>
<evidence type="ECO:0000256" key="3">
    <source>
        <dbReference type="ARBA" id="ARBA00023004"/>
    </source>
</evidence>
<gene>
    <name evidence="6" type="ORF">BSU04_26580</name>
</gene>
<dbReference type="PROSITE" id="PS51007">
    <property type="entry name" value="CYTC"/>
    <property type="match status" value="1"/>
</dbReference>
<dbReference type="InterPro" id="IPR051459">
    <property type="entry name" value="Cytochrome_c-type_DH"/>
</dbReference>
<dbReference type="Gene3D" id="1.10.760.10">
    <property type="entry name" value="Cytochrome c-like domain"/>
    <property type="match status" value="1"/>
</dbReference>
<proteinExistence type="predicted"/>
<dbReference type="InterPro" id="IPR009056">
    <property type="entry name" value="Cyt_c-like_dom"/>
</dbReference>